<dbReference type="InterPro" id="IPR029044">
    <property type="entry name" value="Nucleotide-diphossugar_trans"/>
</dbReference>
<protein>
    <submittedName>
        <fullName evidence="2">Molybdenum cofactor cytidylyltransferase</fullName>
    </submittedName>
</protein>
<dbReference type="AlphaFoldDB" id="A0A1H8WE72"/>
<dbReference type="GO" id="GO:0016779">
    <property type="term" value="F:nucleotidyltransferase activity"/>
    <property type="evidence" value="ECO:0007669"/>
    <property type="project" value="UniProtKB-KW"/>
</dbReference>
<keyword evidence="2" id="KW-0548">Nucleotidyltransferase</keyword>
<gene>
    <name evidence="2" type="ORF">SAMN04487948_12821</name>
</gene>
<dbReference type="Proteomes" id="UP000199126">
    <property type="component" value="Unassembled WGS sequence"/>
</dbReference>
<accession>A0A1H8WE72</accession>
<sequence length="209" mass="22194">MVDADDTNEANANGRQGRVAAVVLAAGVGSRFDGGNKLLVGVDDDPLVRRATETVCAAAVDPVVVVLGHDAERVREALTGLPVETVTNPRYDAGQSTSVAVGVDALPVDVEYAVFALGDMPDVTVETVDRLVAAARETDADAVVPTYEEQRGNPVVFHRRRFDALAAVDGDRGGRALFDDSTVTRLAVDDSGVHRDVDTRDDLDDRDRP</sequence>
<dbReference type="RefSeq" id="WP_089827795.1">
    <property type="nucleotide sequence ID" value="NZ_FODV01000028.1"/>
</dbReference>
<name>A0A1H8WE72_9EURY</name>
<dbReference type="CDD" id="cd04182">
    <property type="entry name" value="GT_2_like_f"/>
    <property type="match status" value="1"/>
</dbReference>
<keyword evidence="3" id="KW-1185">Reference proteome</keyword>
<evidence type="ECO:0000313" key="2">
    <source>
        <dbReference type="EMBL" id="SEP25960.1"/>
    </source>
</evidence>
<evidence type="ECO:0000313" key="3">
    <source>
        <dbReference type="Proteomes" id="UP000199126"/>
    </source>
</evidence>
<dbReference type="Pfam" id="PF12804">
    <property type="entry name" value="NTP_transf_3"/>
    <property type="match status" value="1"/>
</dbReference>
<dbReference type="InterPro" id="IPR025877">
    <property type="entry name" value="MobA-like_NTP_Trfase"/>
</dbReference>
<dbReference type="SUPFAM" id="SSF53448">
    <property type="entry name" value="Nucleotide-diphospho-sugar transferases"/>
    <property type="match status" value="1"/>
</dbReference>
<dbReference type="OrthoDB" id="28434at2157"/>
<dbReference type="EMBL" id="FODV01000028">
    <property type="protein sequence ID" value="SEP25960.1"/>
    <property type="molecule type" value="Genomic_DNA"/>
</dbReference>
<proteinExistence type="predicted"/>
<dbReference type="Gene3D" id="3.90.550.10">
    <property type="entry name" value="Spore Coat Polysaccharide Biosynthesis Protein SpsA, Chain A"/>
    <property type="match status" value="1"/>
</dbReference>
<feature type="domain" description="MobA-like NTP transferase" evidence="1">
    <location>
        <begin position="21"/>
        <end position="179"/>
    </location>
</feature>
<evidence type="ECO:0000259" key="1">
    <source>
        <dbReference type="Pfam" id="PF12804"/>
    </source>
</evidence>
<dbReference type="PANTHER" id="PTHR43777">
    <property type="entry name" value="MOLYBDENUM COFACTOR CYTIDYLYLTRANSFERASE"/>
    <property type="match status" value="1"/>
</dbReference>
<organism evidence="2 3">
    <name type="scientific">Halogranum amylolyticum</name>
    <dbReference type="NCBI Taxonomy" id="660520"/>
    <lineage>
        <taxon>Archaea</taxon>
        <taxon>Methanobacteriati</taxon>
        <taxon>Methanobacteriota</taxon>
        <taxon>Stenosarchaea group</taxon>
        <taxon>Halobacteria</taxon>
        <taxon>Halobacteriales</taxon>
        <taxon>Haloferacaceae</taxon>
    </lineage>
</organism>
<dbReference type="PANTHER" id="PTHR43777:SF1">
    <property type="entry name" value="MOLYBDENUM COFACTOR CYTIDYLYLTRANSFERASE"/>
    <property type="match status" value="1"/>
</dbReference>
<keyword evidence="2" id="KW-0808">Transferase</keyword>
<reference evidence="3" key="1">
    <citation type="submission" date="2016-10" db="EMBL/GenBank/DDBJ databases">
        <authorList>
            <person name="Varghese N."/>
            <person name="Submissions S."/>
        </authorList>
    </citation>
    <scope>NUCLEOTIDE SEQUENCE [LARGE SCALE GENOMIC DNA]</scope>
    <source>
        <strain evidence="3">CGMCC 1.10121</strain>
    </source>
</reference>